<feature type="compositionally biased region" description="Basic and acidic residues" evidence="1">
    <location>
        <begin position="236"/>
        <end position="257"/>
    </location>
</feature>
<sequence length="298" mass="33848">MAVLDGLPGVEVTVQVDGIALKEYEDPDEEELAKTHVCYVESKSEKHFSISVKVKDDFKYKGDSISVLTTADGTDAAYDLYDSDDRDNEILGFTAGRTTTKFRFNDLETVSDGHMTTHEAAKVRSLGELKVQVHHTRQVRIEPGLGQYDHVETGIISEKALKGDSIARKRTSKAIVTYPDGQHNPVATFVFRYRSMQALKSMLIIPRTPTPPPLEERDFDTLTREELKELHRRAKEAKEQEDTKRKIKRERKDENPRPRKVSRPSNGDTQLELDDEGSFRESSTATLDREEPEIIELD</sequence>
<name>A0ABR0E5P6_ZASCE</name>
<dbReference type="PANTHER" id="PTHR36223">
    <property type="entry name" value="BETA-LACTAMASE-TYPE TRANSPEPTIDASE FOLD DOMAIN CONTAINING PROTEIN"/>
    <property type="match status" value="1"/>
</dbReference>
<evidence type="ECO:0000256" key="1">
    <source>
        <dbReference type="SAM" id="MobiDB-lite"/>
    </source>
</evidence>
<accession>A0ABR0E5P6</accession>
<organism evidence="3 4">
    <name type="scientific">Zasmidium cellare</name>
    <name type="common">Wine cellar mold</name>
    <name type="synonym">Racodium cellare</name>
    <dbReference type="NCBI Taxonomy" id="395010"/>
    <lineage>
        <taxon>Eukaryota</taxon>
        <taxon>Fungi</taxon>
        <taxon>Dikarya</taxon>
        <taxon>Ascomycota</taxon>
        <taxon>Pezizomycotina</taxon>
        <taxon>Dothideomycetes</taxon>
        <taxon>Dothideomycetidae</taxon>
        <taxon>Mycosphaerellales</taxon>
        <taxon>Mycosphaerellaceae</taxon>
        <taxon>Zasmidium</taxon>
    </lineage>
</organism>
<evidence type="ECO:0000259" key="2">
    <source>
        <dbReference type="Pfam" id="PF25534"/>
    </source>
</evidence>
<comment type="caution">
    <text evidence="3">The sequence shown here is derived from an EMBL/GenBank/DDBJ whole genome shotgun (WGS) entry which is preliminary data.</text>
</comment>
<dbReference type="Pfam" id="PF25534">
    <property type="entry name" value="DUF7918"/>
    <property type="match status" value="1"/>
</dbReference>
<dbReference type="Proteomes" id="UP001305779">
    <property type="component" value="Unassembled WGS sequence"/>
</dbReference>
<gene>
    <name evidence="3" type="ORF">PRZ48_012741</name>
</gene>
<reference evidence="3 4" key="1">
    <citation type="journal article" date="2023" name="G3 (Bethesda)">
        <title>A chromosome-level genome assembly of Zasmidium syzygii isolated from banana leaves.</title>
        <authorList>
            <person name="van Westerhoven A.C."/>
            <person name="Mehrabi R."/>
            <person name="Talebi R."/>
            <person name="Steentjes M.B.F."/>
            <person name="Corcolon B."/>
            <person name="Chong P.A."/>
            <person name="Kema G.H.J."/>
            <person name="Seidl M.F."/>
        </authorList>
    </citation>
    <scope>NUCLEOTIDE SEQUENCE [LARGE SCALE GENOMIC DNA]</scope>
    <source>
        <strain evidence="3 4">P124</strain>
    </source>
</reference>
<evidence type="ECO:0000313" key="4">
    <source>
        <dbReference type="Proteomes" id="UP001305779"/>
    </source>
</evidence>
<dbReference type="EMBL" id="JAXOVC010000010">
    <property type="protein sequence ID" value="KAK4496758.1"/>
    <property type="molecule type" value="Genomic_DNA"/>
</dbReference>
<proteinExistence type="predicted"/>
<dbReference type="InterPro" id="IPR057678">
    <property type="entry name" value="DUF7918"/>
</dbReference>
<dbReference type="PANTHER" id="PTHR36223:SF1">
    <property type="entry name" value="TRANSCRIPTION ELONGATION FACTOR EAF N-TERMINAL DOMAIN-CONTAINING PROTEIN"/>
    <property type="match status" value="1"/>
</dbReference>
<feature type="domain" description="DUF7918" evidence="2">
    <location>
        <begin position="9"/>
        <end position="208"/>
    </location>
</feature>
<keyword evidence="4" id="KW-1185">Reference proteome</keyword>
<feature type="region of interest" description="Disordered" evidence="1">
    <location>
        <begin position="230"/>
        <end position="298"/>
    </location>
</feature>
<evidence type="ECO:0000313" key="3">
    <source>
        <dbReference type="EMBL" id="KAK4496758.1"/>
    </source>
</evidence>
<protein>
    <recommendedName>
        <fullName evidence="2">DUF7918 domain-containing protein</fullName>
    </recommendedName>
</protein>